<reference evidence="1" key="1">
    <citation type="journal article" date="2014" name="Int. J. Syst. Evol. Microbiol.">
        <title>Complete genome sequence of Corynebacterium casei LMG S-19264T (=DSM 44701T), isolated from a smear-ripened cheese.</title>
        <authorList>
            <consortium name="US DOE Joint Genome Institute (JGI-PGF)"/>
            <person name="Walter F."/>
            <person name="Albersmeier A."/>
            <person name="Kalinowski J."/>
            <person name="Ruckert C."/>
        </authorList>
    </citation>
    <scope>NUCLEOTIDE SEQUENCE</scope>
    <source>
        <strain evidence="1">VKM Ac-1321</strain>
    </source>
</reference>
<protein>
    <submittedName>
        <fullName evidence="1">Uncharacterized protein</fullName>
    </submittedName>
</protein>
<keyword evidence="2" id="KW-1185">Reference proteome</keyword>
<dbReference type="EMBL" id="BSFP01000002">
    <property type="protein sequence ID" value="GLK98781.1"/>
    <property type="molecule type" value="Genomic_DNA"/>
</dbReference>
<sequence length="62" mass="6491">MGRGSAPADEPRWGVVKRAWTVDGTLEFPIVSILGVVPAVVDVRCTATRSAGGRLVTAVANR</sequence>
<dbReference type="Proteomes" id="UP001143480">
    <property type="component" value="Unassembled WGS sequence"/>
</dbReference>
<comment type="caution">
    <text evidence="1">The sequence shown here is derived from an EMBL/GenBank/DDBJ whole genome shotgun (WGS) entry which is preliminary data.</text>
</comment>
<accession>A0A9W6NJK3</accession>
<gene>
    <name evidence="1" type="ORF">GCM10017581_005220</name>
</gene>
<dbReference type="AlphaFoldDB" id="A0A9W6NJK3"/>
<organism evidence="1 2">
    <name type="scientific">Dactylosporangium matsuzakiense</name>
    <dbReference type="NCBI Taxonomy" id="53360"/>
    <lineage>
        <taxon>Bacteria</taxon>
        <taxon>Bacillati</taxon>
        <taxon>Actinomycetota</taxon>
        <taxon>Actinomycetes</taxon>
        <taxon>Micromonosporales</taxon>
        <taxon>Micromonosporaceae</taxon>
        <taxon>Dactylosporangium</taxon>
    </lineage>
</organism>
<evidence type="ECO:0000313" key="2">
    <source>
        <dbReference type="Proteomes" id="UP001143480"/>
    </source>
</evidence>
<reference evidence="1" key="2">
    <citation type="submission" date="2023-01" db="EMBL/GenBank/DDBJ databases">
        <authorList>
            <person name="Sun Q."/>
            <person name="Evtushenko L."/>
        </authorList>
    </citation>
    <scope>NUCLEOTIDE SEQUENCE</scope>
    <source>
        <strain evidence="1">VKM Ac-1321</strain>
    </source>
</reference>
<name>A0A9W6NJK3_9ACTN</name>
<evidence type="ECO:0000313" key="1">
    <source>
        <dbReference type="EMBL" id="GLK98781.1"/>
    </source>
</evidence>
<proteinExistence type="predicted"/>